<protein>
    <submittedName>
        <fullName evidence="1">Uncharacterized protein</fullName>
    </submittedName>
</protein>
<name>A0ABZ2FI20_9MICO</name>
<keyword evidence="2" id="KW-1185">Reference proteome</keyword>
<dbReference type="EMBL" id="CP104874">
    <property type="protein sequence ID" value="WWF07002.1"/>
    <property type="molecule type" value="Genomic_DNA"/>
</dbReference>
<evidence type="ECO:0000313" key="2">
    <source>
        <dbReference type="Proteomes" id="UP001381003"/>
    </source>
</evidence>
<organism evidence="1 2">
    <name type="scientific">Janibacter terrae</name>
    <dbReference type="NCBI Taxonomy" id="103817"/>
    <lineage>
        <taxon>Bacteria</taxon>
        <taxon>Bacillati</taxon>
        <taxon>Actinomycetota</taxon>
        <taxon>Actinomycetes</taxon>
        <taxon>Micrococcales</taxon>
        <taxon>Intrasporangiaceae</taxon>
        <taxon>Janibacter</taxon>
    </lineage>
</organism>
<accession>A0ABZ2FI20</accession>
<evidence type="ECO:0000313" key="1">
    <source>
        <dbReference type="EMBL" id="WWF07002.1"/>
    </source>
</evidence>
<dbReference type="Proteomes" id="UP001381003">
    <property type="component" value="Chromosome"/>
</dbReference>
<sequence length="108" mass="11438">MADEPEEGDRRRLHRALGELLWAQPGALGLERLALPPQETGEHRALVAREVLGRAGVASARVDESFGALGVARGSTILRRLPVVNGSAPLSVVDERISHGVVDTDEGG</sequence>
<proteinExistence type="predicted"/>
<gene>
    <name evidence="1" type="ORF">N5P18_02815</name>
</gene>
<reference evidence="1 2" key="1">
    <citation type="submission" date="2022-09" db="EMBL/GenBank/DDBJ databases">
        <title>Complete genome sequence of Janibacter terrae strain COS04-44, PCL-degrading bacteria isolated from oil spilled coast.</title>
        <authorList>
            <person name="Park H."/>
            <person name="Kim J.Y."/>
            <person name="An S.H."/>
            <person name="Lee C.M."/>
            <person name="Weon H.-Y."/>
        </authorList>
    </citation>
    <scope>NUCLEOTIDE SEQUENCE [LARGE SCALE GENOMIC DNA]</scope>
    <source>
        <strain evidence="1 2">COS04-44</strain>
    </source>
</reference>